<reference evidence="1" key="1">
    <citation type="journal article" date="2014" name="Front. Microbiol.">
        <title>High frequency of phylogenetically diverse reductive dehalogenase-homologous genes in deep subseafloor sedimentary metagenomes.</title>
        <authorList>
            <person name="Kawai M."/>
            <person name="Futagami T."/>
            <person name="Toyoda A."/>
            <person name="Takaki Y."/>
            <person name="Nishi S."/>
            <person name="Hori S."/>
            <person name="Arai W."/>
            <person name="Tsubouchi T."/>
            <person name="Morono Y."/>
            <person name="Uchiyama I."/>
            <person name="Ito T."/>
            <person name="Fujiyama A."/>
            <person name="Inagaki F."/>
            <person name="Takami H."/>
        </authorList>
    </citation>
    <scope>NUCLEOTIDE SEQUENCE</scope>
    <source>
        <strain evidence="1">Expedition CK06-06</strain>
    </source>
</reference>
<dbReference type="AlphaFoldDB" id="X1RKK6"/>
<proteinExistence type="predicted"/>
<evidence type="ECO:0000313" key="1">
    <source>
        <dbReference type="EMBL" id="GAI67461.1"/>
    </source>
</evidence>
<dbReference type="EMBL" id="BARV01045296">
    <property type="protein sequence ID" value="GAI67461.1"/>
    <property type="molecule type" value="Genomic_DNA"/>
</dbReference>
<accession>X1RKK6</accession>
<gene>
    <name evidence="1" type="ORF">S06H3_66455</name>
</gene>
<feature type="non-terminal residue" evidence="1">
    <location>
        <position position="1"/>
    </location>
</feature>
<organism evidence="1">
    <name type="scientific">marine sediment metagenome</name>
    <dbReference type="NCBI Taxonomy" id="412755"/>
    <lineage>
        <taxon>unclassified sequences</taxon>
        <taxon>metagenomes</taxon>
        <taxon>ecological metagenomes</taxon>
    </lineage>
</organism>
<protein>
    <submittedName>
        <fullName evidence="1">Uncharacterized protein</fullName>
    </submittedName>
</protein>
<sequence>FDSEGEEIDRIYLDELVKDWVNKHGSKLGYEWPSK</sequence>
<comment type="caution">
    <text evidence="1">The sequence shown here is derived from an EMBL/GenBank/DDBJ whole genome shotgun (WGS) entry which is preliminary data.</text>
</comment>
<name>X1RKK6_9ZZZZ</name>